<proteinExistence type="predicted"/>
<organism evidence="1 2">
    <name type="scientific">Portunus trituberculatus</name>
    <name type="common">Swimming crab</name>
    <name type="synonym">Neptunus trituberculatus</name>
    <dbReference type="NCBI Taxonomy" id="210409"/>
    <lineage>
        <taxon>Eukaryota</taxon>
        <taxon>Metazoa</taxon>
        <taxon>Ecdysozoa</taxon>
        <taxon>Arthropoda</taxon>
        <taxon>Crustacea</taxon>
        <taxon>Multicrustacea</taxon>
        <taxon>Malacostraca</taxon>
        <taxon>Eumalacostraca</taxon>
        <taxon>Eucarida</taxon>
        <taxon>Decapoda</taxon>
        <taxon>Pleocyemata</taxon>
        <taxon>Brachyura</taxon>
        <taxon>Eubrachyura</taxon>
        <taxon>Portunoidea</taxon>
        <taxon>Portunidae</taxon>
        <taxon>Portuninae</taxon>
        <taxon>Portunus</taxon>
    </lineage>
</organism>
<accession>A0A5B7FZG5</accession>
<reference evidence="1 2" key="1">
    <citation type="submission" date="2019-05" db="EMBL/GenBank/DDBJ databases">
        <title>Another draft genome of Portunus trituberculatus and its Hox gene families provides insights of decapod evolution.</title>
        <authorList>
            <person name="Jeong J.-H."/>
            <person name="Song I."/>
            <person name="Kim S."/>
            <person name="Choi T."/>
            <person name="Kim D."/>
            <person name="Ryu S."/>
            <person name="Kim W."/>
        </authorList>
    </citation>
    <scope>NUCLEOTIDE SEQUENCE [LARGE SCALE GENOMIC DNA]</scope>
    <source>
        <tissue evidence="1">Muscle</tissue>
    </source>
</reference>
<protein>
    <submittedName>
        <fullName evidence="1">Uncharacterized protein</fullName>
    </submittedName>
</protein>
<dbReference type="AlphaFoldDB" id="A0A5B7FZG5"/>
<dbReference type="Proteomes" id="UP000324222">
    <property type="component" value="Unassembled WGS sequence"/>
</dbReference>
<keyword evidence="2" id="KW-1185">Reference proteome</keyword>
<gene>
    <name evidence="1" type="ORF">E2C01_044091</name>
</gene>
<evidence type="ECO:0000313" key="2">
    <source>
        <dbReference type="Proteomes" id="UP000324222"/>
    </source>
</evidence>
<name>A0A5B7FZG5_PORTR</name>
<comment type="caution">
    <text evidence="1">The sequence shown here is derived from an EMBL/GenBank/DDBJ whole genome shotgun (WGS) entry which is preliminary data.</text>
</comment>
<evidence type="ECO:0000313" key="1">
    <source>
        <dbReference type="EMBL" id="MPC50268.1"/>
    </source>
</evidence>
<sequence>MKELHCAVHSFMRTNPRCVAGTSTPRYQNSLPGFTKIIRLYDSTDIDKQNNFSRFLMFGEAAALARVPDAEVRGRDEAPENRHLDAAWA</sequence>
<dbReference type="EMBL" id="VSRR010009392">
    <property type="protein sequence ID" value="MPC50268.1"/>
    <property type="molecule type" value="Genomic_DNA"/>
</dbReference>